<reference evidence="2" key="2">
    <citation type="submission" date="2021-09" db="EMBL/GenBank/DDBJ databases">
        <authorList>
            <person name="Jia N."/>
            <person name="Wang J."/>
            <person name="Shi W."/>
            <person name="Du L."/>
            <person name="Sun Y."/>
            <person name="Zhan W."/>
            <person name="Jiang J."/>
            <person name="Wang Q."/>
            <person name="Zhang B."/>
            <person name="Ji P."/>
            <person name="Sakyi L.B."/>
            <person name="Cui X."/>
            <person name="Yuan T."/>
            <person name="Jiang B."/>
            <person name="Yang W."/>
            <person name="Lam T.T.-Y."/>
            <person name="Chang Q."/>
            <person name="Ding S."/>
            <person name="Wang X."/>
            <person name="Zhu J."/>
            <person name="Ruan X."/>
            <person name="Zhao L."/>
            <person name="Wei J."/>
            <person name="Que T."/>
            <person name="Du C."/>
            <person name="Cheng J."/>
            <person name="Dai P."/>
            <person name="Han X."/>
            <person name="Huang E."/>
            <person name="Gao Y."/>
            <person name="Liu J."/>
            <person name="Shao H."/>
            <person name="Ye R."/>
            <person name="Li L."/>
            <person name="Wei W."/>
            <person name="Wang X."/>
            <person name="Wang C."/>
            <person name="Huo Q."/>
            <person name="Li W."/>
            <person name="Guo W."/>
            <person name="Chen H."/>
            <person name="Chen S."/>
            <person name="Zhou L."/>
            <person name="Zhou L."/>
            <person name="Ni X."/>
            <person name="Tian J."/>
            <person name="Zhou Y."/>
            <person name="Sheng Y."/>
            <person name="Liu T."/>
            <person name="Pan Y."/>
            <person name="Xia L."/>
            <person name="Li J."/>
            <person name="Zhao F."/>
            <person name="Cao W."/>
        </authorList>
    </citation>
    <scope>NUCLEOTIDE SEQUENCE</scope>
    <source>
        <strain evidence="2">Rsan-2018</strain>
        <tissue evidence="2">Larvae</tissue>
    </source>
</reference>
<feature type="compositionally biased region" description="Basic residues" evidence="1">
    <location>
        <begin position="206"/>
        <end position="219"/>
    </location>
</feature>
<comment type="caution">
    <text evidence="2">The sequence shown here is derived from an EMBL/GenBank/DDBJ whole genome shotgun (WGS) entry which is preliminary data.</text>
</comment>
<dbReference type="EMBL" id="JABSTV010001246">
    <property type="protein sequence ID" value="KAH7976820.1"/>
    <property type="molecule type" value="Genomic_DNA"/>
</dbReference>
<reference evidence="2" key="1">
    <citation type="journal article" date="2020" name="Cell">
        <title>Large-Scale Comparative Analyses of Tick Genomes Elucidate Their Genetic Diversity and Vector Capacities.</title>
        <authorList>
            <consortium name="Tick Genome and Microbiome Consortium (TIGMIC)"/>
            <person name="Jia N."/>
            <person name="Wang J."/>
            <person name="Shi W."/>
            <person name="Du L."/>
            <person name="Sun Y."/>
            <person name="Zhan W."/>
            <person name="Jiang J.F."/>
            <person name="Wang Q."/>
            <person name="Zhang B."/>
            <person name="Ji P."/>
            <person name="Bell-Sakyi L."/>
            <person name="Cui X.M."/>
            <person name="Yuan T.T."/>
            <person name="Jiang B.G."/>
            <person name="Yang W.F."/>
            <person name="Lam T.T."/>
            <person name="Chang Q.C."/>
            <person name="Ding S.J."/>
            <person name="Wang X.J."/>
            <person name="Zhu J.G."/>
            <person name="Ruan X.D."/>
            <person name="Zhao L."/>
            <person name="Wei J.T."/>
            <person name="Ye R.Z."/>
            <person name="Que T.C."/>
            <person name="Du C.H."/>
            <person name="Zhou Y.H."/>
            <person name="Cheng J.X."/>
            <person name="Dai P.F."/>
            <person name="Guo W.B."/>
            <person name="Han X.H."/>
            <person name="Huang E.J."/>
            <person name="Li L.F."/>
            <person name="Wei W."/>
            <person name="Gao Y.C."/>
            <person name="Liu J.Z."/>
            <person name="Shao H.Z."/>
            <person name="Wang X."/>
            <person name="Wang C.C."/>
            <person name="Yang T.C."/>
            <person name="Huo Q.B."/>
            <person name="Li W."/>
            <person name="Chen H.Y."/>
            <person name="Chen S.E."/>
            <person name="Zhou L.G."/>
            <person name="Ni X.B."/>
            <person name="Tian J.H."/>
            <person name="Sheng Y."/>
            <person name="Liu T."/>
            <person name="Pan Y.S."/>
            <person name="Xia L.Y."/>
            <person name="Li J."/>
            <person name="Zhao F."/>
            <person name="Cao W.C."/>
        </authorList>
    </citation>
    <scope>NUCLEOTIDE SEQUENCE</scope>
    <source>
        <strain evidence="2">Rsan-2018</strain>
    </source>
</reference>
<sequence length="230" mass="24186">MSSAKSRSFKGKPGRPAARPVVPQALAASKPPPSTATPAPAKKTPPRREVATWTFQQGTEPPVAFVSTRRWSKQRKVWVGLDPESVPCPFRGRTLADLLDASGGASMPPDPEASYCDACGVLVVHEASHLRSRIHLAKSGGAAAVPSTLALPPVPPGPGPQPALSTDSVQAVVAALVADSSFKAAIAAAVSAALRRPLVPAESPPSRRHRGPRRPHGRYFRGGPQFFRLE</sequence>
<evidence type="ECO:0000313" key="3">
    <source>
        <dbReference type="Proteomes" id="UP000821837"/>
    </source>
</evidence>
<evidence type="ECO:0000313" key="2">
    <source>
        <dbReference type="EMBL" id="KAH7976820.1"/>
    </source>
</evidence>
<gene>
    <name evidence="2" type="ORF">HPB52_020010</name>
</gene>
<feature type="region of interest" description="Disordered" evidence="1">
    <location>
        <begin position="200"/>
        <end position="223"/>
    </location>
</feature>
<keyword evidence="3" id="KW-1185">Reference proteome</keyword>
<accession>A0A9D4QE85</accession>
<name>A0A9D4QE85_RHISA</name>
<proteinExistence type="predicted"/>
<feature type="region of interest" description="Disordered" evidence="1">
    <location>
        <begin position="1"/>
        <end position="49"/>
    </location>
</feature>
<dbReference type="Proteomes" id="UP000821837">
    <property type="component" value="Chromosome 10"/>
</dbReference>
<evidence type="ECO:0000256" key="1">
    <source>
        <dbReference type="SAM" id="MobiDB-lite"/>
    </source>
</evidence>
<protein>
    <submittedName>
        <fullName evidence="2">Uncharacterized protein</fullName>
    </submittedName>
</protein>
<dbReference type="AlphaFoldDB" id="A0A9D4QE85"/>
<organism evidence="2 3">
    <name type="scientific">Rhipicephalus sanguineus</name>
    <name type="common">Brown dog tick</name>
    <name type="synonym">Ixodes sanguineus</name>
    <dbReference type="NCBI Taxonomy" id="34632"/>
    <lineage>
        <taxon>Eukaryota</taxon>
        <taxon>Metazoa</taxon>
        <taxon>Ecdysozoa</taxon>
        <taxon>Arthropoda</taxon>
        <taxon>Chelicerata</taxon>
        <taxon>Arachnida</taxon>
        <taxon>Acari</taxon>
        <taxon>Parasitiformes</taxon>
        <taxon>Ixodida</taxon>
        <taxon>Ixodoidea</taxon>
        <taxon>Ixodidae</taxon>
        <taxon>Rhipicephalinae</taxon>
        <taxon>Rhipicephalus</taxon>
        <taxon>Rhipicephalus</taxon>
    </lineage>
</organism>